<dbReference type="STRING" id="1884261.A0A5C3Q3U4"/>
<dbReference type="PROSITE" id="PS51263">
    <property type="entry name" value="ADF_H"/>
    <property type="match status" value="1"/>
</dbReference>
<dbReference type="SUPFAM" id="SSF55753">
    <property type="entry name" value="Actin depolymerizing proteins"/>
    <property type="match status" value="1"/>
</dbReference>
<evidence type="ECO:0000256" key="5">
    <source>
        <dbReference type="ARBA" id="ARBA00032427"/>
    </source>
</evidence>
<dbReference type="InterPro" id="IPR017904">
    <property type="entry name" value="ADF/Cofilin"/>
</dbReference>
<organism evidence="7 8">
    <name type="scientific">Pterulicium gracile</name>
    <dbReference type="NCBI Taxonomy" id="1884261"/>
    <lineage>
        <taxon>Eukaryota</taxon>
        <taxon>Fungi</taxon>
        <taxon>Dikarya</taxon>
        <taxon>Basidiomycota</taxon>
        <taxon>Agaricomycotina</taxon>
        <taxon>Agaricomycetes</taxon>
        <taxon>Agaricomycetidae</taxon>
        <taxon>Agaricales</taxon>
        <taxon>Pleurotineae</taxon>
        <taxon>Pterulaceae</taxon>
        <taxon>Pterulicium</taxon>
    </lineage>
</organism>
<dbReference type="InterPro" id="IPR029006">
    <property type="entry name" value="ADF-H/Gelsolin-like_dom_sf"/>
</dbReference>
<feature type="domain" description="ADF-H" evidence="6">
    <location>
        <begin position="2"/>
        <end position="147"/>
    </location>
</feature>
<evidence type="ECO:0000313" key="7">
    <source>
        <dbReference type="EMBL" id="TFK96461.1"/>
    </source>
</evidence>
<dbReference type="Pfam" id="PF00241">
    <property type="entry name" value="Cofilin_ADF"/>
    <property type="match status" value="1"/>
</dbReference>
<dbReference type="EMBL" id="ML178860">
    <property type="protein sequence ID" value="TFK96461.1"/>
    <property type="molecule type" value="Genomic_DNA"/>
</dbReference>
<accession>A0A5C3Q3U4</accession>
<protein>
    <recommendedName>
        <fullName evidence="3">Cofilin</fullName>
    </recommendedName>
    <alternativeName>
        <fullName evidence="5">Actin-depolymerizing factor 1</fullName>
    </alternativeName>
</protein>
<keyword evidence="8" id="KW-1185">Reference proteome</keyword>
<evidence type="ECO:0000259" key="6">
    <source>
        <dbReference type="PROSITE" id="PS51263"/>
    </source>
</evidence>
<evidence type="ECO:0000313" key="8">
    <source>
        <dbReference type="Proteomes" id="UP000305067"/>
    </source>
</evidence>
<name>A0A5C3Q3U4_9AGAR</name>
<dbReference type="OrthoDB" id="10249245at2759"/>
<dbReference type="GO" id="GO:0003779">
    <property type="term" value="F:actin binding"/>
    <property type="evidence" value="ECO:0007669"/>
    <property type="project" value="UniProtKB-KW"/>
</dbReference>
<dbReference type="PANTHER" id="PTHR11913">
    <property type="entry name" value="COFILIN-RELATED"/>
    <property type="match status" value="1"/>
</dbReference>
<proteinExistence type="inferred from homology"/>
<gene>
    <name evidence="7" type="ORF">BDV98DRAFT_576142</name>
</gene>
<keyword evidence="4" id="KW-0009">Actin-binding</keyword>
<evidence type="ECO:0000256" key="2">
    <source>
        <dbReference type="ARBA" id="ARBA00006844"/>
    </source>
</evidence>
<dbReference type="AlphaFoldDB" id="A0A5C3Q3U4"/>
<reference evidence="7 8" key="1">
    <citation type="journal article" date="2019" name="Nat. Ecol. Evol.">
        <title>Megaphylogeny resolves global patterns of mushroom evolution.</title>
        <authorList>
            <person name="Varga T."/>
            <person name="Krizsan K."/>
            <person name="Foldi C."/>
            <person name="Dima B."/>
            <person name="Sanchez-Garcia M."/>
            <person name="Sanchez-Ramirez S."/>
            <person name="Szollosi G.J."/>
            <person name="Szarkandi J.G."/>
            <person name="Papp V."/>
            <person name="Albert L."/>
            <person name="Andreopoulos W."/>
            <person name="Angelini C."/>
            <person name="Antonin V."/>
            <person name="Barry K.W."/>
            <person name="Bougher N.L."/>
            <person name="Buchanan P."/>
            <person name="Buyck B."/>
            <person name="Bense V."/>
            <person name="Catcheside P."/>
            <person name="Chovatia M."/>
            <person name="Cooper J."/>
            <person name="Damon W."/>
            <person name="Desjardin D."/>
            <person name="Finy P."/>
            <person name="Geml J."/>
            <person name="Haridas S."/>
            <person name="Hughes K."/>
            <person name="Justo A."/>
            <person name="Karasinski D."/>
            <person name="Kautmanova I."/>
            <person name="Kiss B."/>
            <person name="Kocsube S."/>
            <person name="Kotiranta H."/>
            <person name="LaButti K.M."/>
            <person name="Lechner B.E."/>
            <person name="Liimatainen K."/>
            <person name="Lipzen A."/>
            <person name="Lukacs Z."/>
            <person name="Mihaltcheva S."/>
            <person name="Morgado L.N."/>
            <person name="Niskanen T."/>
            <person name="Noordeloos M.E."/>
            <person name="Ohm R.A."/>
            <person name="Ortiz-Santana B."/>
            <person name="Ovrebo C."/>
            <person name="Racz N."/>
            <person name="Riley R."/>
            <person name="Savchenko A."/>
            <person name="Shiryaev A."/>
            <person name="Soop K."/>
            <person name="Spirin V."/>
            <person name="Szebenyi C."/>
            <person name="Tomsovsky M."/>
            <person name="Tulloss R.E."/>
            <person name="Uehling J."/>
            <person name="Grigoriev I.V."/>
            <person name="Vagvolgyi C."/>
            <person name="Papp T."/>
            <person name="Martin F.M."/>
            <person name="Miettinen O."/>
            <person name="Hibbett D.S."/>
            <person name="Nagy L.G."/>
        </authorList>
    </citation>
    <scope>NUCLEOTIDE SEQUENCE [LARGE SCALE GENOMIC DNA]</scope>
    <source>
        <strain evidence="7 8">CBS 309.79</strain>
    </source>
</reference>
<evidence type="ECO:0000256" key="3">
    <source>
        <dbReference type="ARBA" id="ARBA00015630"/>
    </source>
</evidence>
<evidence type="ECO:0000256" key="4">
    <source>
        <dbReference type="ARBA" id="ARBA00023203"/>
    </source>
</evidence>
<dbReference type="GO" id="GO:0016363">
    <property type="term" value="C:nuclear matrix"/>
    <property type="evidence" value="ECO:0007669"/>
    <property type="project" value="UniProtKB-SubCell"/>
</dbReference>
<evidence type="ECO:0000256" key="1">
    <source>
        <dbReference type="ARBA" id="ARBA00004109"/>
    </source>
</evidence>
<dbReference type="GO" id="GO:0015629">
    <property type="term" value="C:actin cytoskeleton"/>
    <property type="evidence" value="ECO:0007669"/>
    <property type="project" value="InterPro"/>
</dbReference>
<comment type="similarity">
    <text evidence="2">Belongs to the actin-binding proteins ADF family.</text>
</comment>
<dbReference type="InterPro" id="IPR002108">
    <property type="entry name" value="ADF-H"/>
</dbReference>
<comment type="subcellular location">
    <subcellularLocation>
        <location evidence="1">Nucleus matrix</location>
    </subcellularLocation>
</comment>
<dbReference type="GO" id="GO:0030042">
    <property type="term" value="P:actin filament depolymerization"/>
    <property type="evidence" value="ECO:0007669"/>
    <property type="project" value="InterPro"/>
</dbReference>
<dbReference type="Gene3D" id="3.40.20.10">
    <property type="entry name" value="Severin"/>
    <property type="match status" value="1"/>
</dbReference>
<sequence length="151" mass="16595">MAAFVSLNDSCLEEFDKLKQGELRYLTFALEEDNTKIGTEKTGGKAADGDTTSKDYDAFKSDLTSAKMPSGSDACRFAVYAFTKGSERKVAFIYWIPKTAKPRTTMLYNSSKPIIKTSLTAASESLVEVKAESVADLELEKMLSKVFSEAK</sequence>
<dbReference type="Proteomes" id="UP000305067">
    <property type="component" value="Unassembled WGS sequence"/>
</dbReference>
<dbReference type="SMART" id="SM00102">
    <property type="entry name" value="ADF"/>
    <property type="match status" value="1"/>
</dbReference>